<dbReference type="EMBL" id="JACVFC010000001">
    <property type="protein sequence ID" value="MBC9929070.1"/>
    <property type="molecule type" value="Genomic_DNA"/>
</dbReference>
<comment type="similarity">
    <text evidence="1">Belongs to the peptidase S33 family.</text>
</comment>
<reference evidence="5 6" key="1">
    <citation type="submission" date="2020-09" db="EMBL/GenBank/DDBJ databases">
        <title>Genome sequences of type strains of Chitinophaga qingshengii and Chitinophaga varians.</title>
        <authorList>
            <person name="Kittiwongwattana C."/>
        </authorList>
    </citation>
    <scope>NUCLEOTIDE SEQUENCE [LARGE SCALE GENOMIC DNA]</scope>
    <source>
        <strain evidence="5 6">JCM 30026</strain>
    </source>
</reference>
<evidence type="ECO:0000313" key="6">
    <source>
        <dbReference type="Proteomes" id="UP000659124"/>
    </source>
</evidence>
<evidence type="ECO:0000259" key="4">
    <source>
        <dbReference type="Pfam" id="PF00561"/>
    </source>
</evidence>
<proteinExistence type="inferred from homology"/>
<organism evidence="5 6">
    <name type="scientific">Chitinophaga qingshengii</name>
    <dbReference type="NCBI Taxonomy" id="1569794"/>
    <lineage>
        <taxon>Bacteria</taxon>
        <taxon>Pseudomonadati</taxon>
        <taxon>Bacteroidota</taxon>
        <taxon>Chitinophagia</taxon>
        <taxon>Chitinophagales</taxon>
        <taxon>Chitinophagaceae</taxon>
        <taxon>Chitinophaga</taxon>
    </lineage>
</organism>
<protein>
    <submittedName>
        <fullName evidence="5">Alpha/beta hydrolase</fullName>
    </submittedName>
</protein>
<evidence type="ECO:0000313" key="5">
    <source>
        <dbReference type="EMBL" id="MBC9929070.1"/>
    </source>
</evidence>
<evidence type="ECO:0000256" key="1">
    <source>
        <dbReference type="ARBA" id="ARBA00010088"/>
    </source>
</evidence>
<dbReference type="Pfam" id="PF00561">
    <property type="entry name" value="Abhydrolase_1"/>
    <property type="match status" value="1"/>
</dbReference>
<name>A0ABR7TGK1_9BACT</name>
<evidence type="ECO:0000256" key="2">
    <source>
        <dbReference type="ARBA" id="ARBA00022801"/>
    </source>
</evidence>
<comment type="caution">
    <text evidence="5">The sequence shown here is derived from an EMBL/GenBank/DDBJ whole genome shotgun (WGS) entry which is preliminary data.</text>
</comment>
<dbReference type="InterPro" id="IPR029058">
    <property type="entry name" value="AB_hydrolase_fold"/>
</dbReference>
<gene>
    <name evidence="5" type="ORF">ICL07_01720</name>
</gene>
<dbReference type="SUPFAM" id="SSF53474">
    <property type="entry name" value="alpha/beta-Hydrolases"/>
    <property type="match status" value="1"/>
</dbReference>
<dbReference type="GO" id="GO:0016787">
    <property type="term" value="F:hydrolase activity"/>
    <property type="evidence" value="ECO:0007669"/>
    <property type="project" value="UniProtKB-KW"/>
</dbReference>
<dbReference type="Proteomes" id="UP000659124">
    <property type="component" value="Unassembled WGS sequence"/>
</dbReference>
<sequence>MRLTTVVLLLLSIVFCHPAAAQTIYSKAYGKPGNPALIYIHGGPRGNATLFEGTTAETLAEKGFYVIVYDRRGEGRSIDTTATFTFQEAFNDLNNLISTYNLQQVSLIGHSFGGIVSTLYTAAYPEKVKRLILTDALFSQQETYDHILLTTGKLAMERNDSATLQKIALIKQLNKNSAGYRKKCYEVASAYGYFDMPSPTTESRAVHQQYEDGPFRAANIRNDTAPVKFYQNEKQVNIDTRKTLKKIQQKGVQLFAVYGRQDRIFSEKQFSDMRNLVGKNNFYSIENCSHYPFADQRTEFLEDIKKIMQ</sequence>
<dbReference type="InterPro" id="IPR000073">
    <property type="entry name" value="AB_hydrolase_1"/>
</dbReference>
<dbReference type="PRINTS" id="PR00111">
    <property type="entry name" value="ABHYDROLASE"/>
</dbReference>
<feature type="domain" description="AB hydrolase-1" evidence="4">
    <location>
        <begin position="35"/>
        <end position="294"/>
    </location>
</feature>
<dbReference type="InterPro" id="IPR002410">
    <property type="entry name" value="Peptidase_S33"/>
</dbReference>
<keyword evidence="2 5" id="KW-0378">Hydrolase</keyword>
<feature type="signal peptide" evidence="3">
    <location>
        <begin position="1"/>
        <end position="21"/>
    </location>
</feature>
<dbReference type="PANTHER" id="PTHR43798">
    <property type="entry name" value="MONOACYLGLYCEROL LIPASE"/>
    <property type="match status" value="1"/>
</dbReference>
<dbReference type="InterPro" id="IPR050266">
    <property type="entry name" value="AB_hydrolase_sf"/>
</dbReference>
<dbReference type="RefSeq" id="WP_188086222.1">
    <property type="nucleotide sequence ID" value="NZ_JACVFC010000001.1"/>
</dbReference>
<dbReference type="PANTHER" id="PTHR43798:SF31">
    <property type="entry name" value="AB HYDROLASE SUPERFAMILY PROTEIN YCLE"/>
    <property type="match status" value="1"/>
</dbReference>
<accession>A0ABR7TGK1</accession>
<dbReference type="PRINTS" id="PR00793">
    <property type="entry name" value="PROAMNOPTASE"/>
</dbReference>
<feature type="chain" id="PRO_5047091578" evidence="3">
    <location>
        <begin position="22"/>
        <end position="309"/>
    </location>
</feature>
<dbReference type="Gene3D" id="3.40.50.1820">
    <property type="entry name" value="alpha/beta hydrolase"/>
    <property type="match status" value="1"/>
</dbReference>
<keyword evidence="3" id="KW-0732">Signal</keyword>
<keyword evidence="6" id="KW-1185">Reference proteome</keyword>
<evidence type="ECO:0000256" key="3">
    <source>
        <dbReference type="SAM" id="SignalP"/>
    </source>
</evidence>